<sequence length="148" mass="16997">MNSSVYVEAQMLIRKPIEDVFEAFINPEVTTHFWFTKSTGKLEEGKTITWEWEMYGVKSVVNVHQIIPNQLIRTEWGDPSTKVDYEFKAMEKGTLVIIKSYGFSQTGEELLKVINDNTGGFTTVLDGCKAYLEHGINLRLIEDKFPQK</sequence>
<dbReference type="RefSeq" id="WP_089692255.1">
    <property type="nucleotide sequence ID" value="NZ_FNWQ01000002.1"/>
</dbReference>
<dbReference type="OrthoDB" id="2364866at2"/>
<proteinExistence type="inferred from homology"/>
<gene>
    <name evidence="3" type="ORF">SAMN05421593_2168</name>
</gene>
<dbReference type="Gene3D" id="3.30.530.20">
    <property type="match status" value="1"/>
</dbReference>
<evidence type="ECO:0000259" key="2">
    <source>
        <dbReference type="Pfam" id="PF08327"/>
    </source>
</evidence>
<dbReference type="AlphaFoldDB" id="A0A1H6HG76"/>
<name>A0A1H6HG76_CHRCI</name>
<evidence type="ECO:0000313" key="3">
    <source>
        <dbReference type="EMBL" id="SEH33148.1"/>
    </source>
</evidence>
<dbReference type="Proteomes" id="UP000198561">
    <property type="component" value="Unassembled WGS sequence"/>
</dbReference>
<organism evidence="3 4">
    <name type="scientific">Chryseobacterium culicis</name>
    <dbReference type="NCBI Taxonomy" id="680127"/>
    <lineage>
        <taxon>Bacteria</taxon>
        <taxon>Pseudomonadati</taxon>
        <taxon>Bacteroidota</taxon>
        <taxon>Flavobacteriia</taxon>
        <taxon>Flavobacteriales</taxon>
        <taxon>Weeksellaceae</taxon>
        <taxon>Chryseobacterium group</taxon>
        <taxon>Chryseobacterium</taxon>
    </lineage>
</organism>
<protein>
    <submittedName>
        <fullName evidence="3">Uncharacterized conserved protein YndB, AHSA1/START domain</fullName>
    </submittedName>
</protein>
<reference evidence="3 4" key="1">
    <citation type="submission" date="2016-10" db="EMBL/GenBank/DDBJ databases">
        <authorList>
            <person name="de Groot N.N."/>
        </authorList>
    </citation>
    <scope>NUCLEOTIDE SEQUENCE [LARGE SCALE GENOMIC DNA]</scope>
    <source>
        <strain evidence="3 4">DSM 23031</strain>
    </source>
</reference>
<dbReference type="STRING" id="680127.SAMN05421593_2168"/>
<feature type="domain" description="Activator of Hsp90 ATPase homologue 1/2-like C-terminal" evidence="2">
    <location>
        <begin position="16"/>
        <end position="133"/>
    </location>
</feature>
<evidence type="ECO:0000313" key="4">
    <source>
        <dbReference type="Proteomes" id="UP000198561"/>
    </source>
</evidence>
<dbReference type="InterPro" id="IPR013538">
    <property type="entry name" value="ASHA1/2-like_C"/>
</dbReference>
<accession>A0A1H6HG76</accession>
<dbReference type="SUPFAM" id="SSF55961">
    <property type="entry name" value="Bet v1-like"/>
    <property type="match status" value="1"/>
</dbReference>
<evidence type="ECO:0000256" key="1">
    <source>
        <dbReference type="ARBA" id="ARBA00006817"/>
    </source>
</evidence>
<dbReference type="CDD" id="cd08901">
    <property type="entry name" value="SRPBCC_CalC_Aha1-like_8"/>
    <property type="match status" value="1"/>
</dbReference>
<dbReference type="InterPro" id="IPR023393">
    <property type="entry name" value="START-like_dom_sf"/>
</dbReference>
<dbReference type="EMBL" id="FNWQ01000002">
    <property type="protein sequence ID" value="SEH33148.1"/>
    <property type="molecule type" value="Genomic_DNA"/>
</dbReference>
<dbReference type="Pfam" id="PF08327">
    <property type="entry name" value="AHSA1"/>
    <property type="match status" value="1"/>
</dbReference>
<comment type="similarity">
    <text evidence="1">Belongs to the AHA1 family.</text>
</comment>